<proteinExistence type="predicted"/>
<accession>A0A645H4K3</accession>
<name>A0A645H4K3_9ZZZZ</name>
<protein>
    <submittedName>
        <fullName evidence="1">Uncharacterized protein</fullName>
    </submittedName>
</protein>
<sequence length="90" mass="10141">MSDQARQLTVTATVPCQNDQPRPILQVYFTADDQLQRQAVRTDLAMGTHHARQRALVGDCQCSIAQRSRLLYELLWMRGATLEAEIAQAV</sequence>
<evidence type="ECO:0000313" key="1">
    <source>
        <dbReference type="EMBL" id="MPN33935.1"/>
    </source>
</evidence>
<dbReference type="EMBL" id="VSSQ01086693">
    <property type="protein sequence ID" value="MPN33935.1"/>
    <property type="molecule type" value="Genomic_DNA"/>
</dbReference>
<organism evidence="1">
    <name type="scientific">bioreactor metagenome</name>
    <dbReference type="NCBI Taxonomy" id="1076179"/>
    <lineage>
        <taxon>unclassified sequences</taxon>
        <taxon>metagenomes</taxon>
        <taxon>ecological metagenomes</taxon>
    </lineage>
</organism>
<dbReference type="AlphaFoldDB" id="A0A645H4K3"/>
<gene>
    <name evidence="1" type="ORF">SDC9_181427</name>
</gene>
<comment type="caution">
    <text evidence="1">The sequence shown here is derived from an EMBL/GenBank/DDBJ whole genome shotgun (WGS) entry which is preliminary data.</text>
</comment>
<reference evidence="1" key="1">
    <citation type="submission" date="2019-08" db="EMBL/GenBank/DDBJ databases">
        <authorList>
            <person name="Kucharzyk K."/>
            <person name="Murdoch R.W."/>
            <person name="Higgins S."/>
            <person name="Loffler F."/>
        </authorList>
    </citation>
    <scope>NUCLEOTIDE SEQUENCE</scope>
</reference>